<keyword evidence="10 11" id="KW-0472">Membrane</keyword>
<dbReference type="AlphaFoldDB" id="A0A5C6DD37"/>
<organism evidence="13 14">
    <name type="scientific">Novipirellula artificiosorum</name>
    <dbReference type="NCBI Taxonomy" id="2528016"/>
    <lineage>
        <taxon>Bacteria</taxon>
        <taxon>Pseudomonadati</taxon>
        <taxon>Planctomycetota</taxon>
        <taxon>Planctomycetia</taxon>
        <taxon>Pirellulales</taxon>
        <taxon>Pirellulaceae</taxon>
        <taxon>Novipirellula</taxon>
    </lineage>
</organism>
<dbReference type="InterPro" id="IPR001915">
    <property type="entry name" value="Peptidase_M48"/>
</dbReference>
<feature type="transmembrane region" description="Helical" evidence="11">
    <location>
        <begin position="235"/>
        <end position="258"/>
    </location>
</feature>
<keyword evidence="7" id="KW-0862">Zinc</keyword>
<dbReference type="InterPro" id="IPR050083">
    <property type="entry name" value="HtpX_protease"/>
</dbReference>
<sequence length="659" mass="70708">MSTHFFERQAKARKNTVWLIAMFIIATISIVAATFFAVTFLANLLGSAKQSRELVGIAVQQGQALKLGSSAAVFAALLILSGTLYKVLALRHGGGMSVAESVGGKRAFPSTGDLAERRLLNIVEEMAIASGTPVPPVFVLDEPGINAFAAGYSSSDAVIGVTRGAIEHLNREQLQGVIAHEFSHILNGDMRMSIRLIGILHGILLLALIGKLLFRVFAYGGGGSRSSRGRGGAPIYLLGFAFALIIIGSLGSLLGGLIKAAVSRQREYLADASAVQFTRNPGGIAGALKKIGGLHSHGKLKHPNATVASHMYFAQGVFEGLTGLMATHPPLPKRIMAIDPGWDGVFPSISRAVGDVSRSDVSAGAAGFAGDARVDSRPTDDAPLHVVNHAADQIGTPEMFHRRYAAGLLDELDPKLLEAARDPYAARAVVFALLLDREPTIRSQQMATLNQKIEPSLVQLTQRLSQLTDRLPDKAYLPVIDVTLPSLAAMSKPQYVAFMQSFDALARADSKISVFEWTLAQVLRRNLRPHFGPVQSPVVYYYGLQRLTPEVSVLLSTLARVGHESTQDVQMAFAAGARRVGLSMDLLPESECTLKTLDDALKVFPRVTERLRGKVVDGCAATVCADGKVRIREAELLRGIADLLDCPVPPLIERDLPSR</sequence>
<evidence type="ECO:0000256" key="1">
    <source>
        <dbReference type="ARBA" id="ARBA00001947"/>
    </source>
</evidence>
<evidence type="ECO:0000259" key="12">
    <source>
        <dbReference type="Pfam" id="PF01435"/>
    </source>
</evidence>
<keyword evidence="4 11" id="KW-0812">Transmembrane</keyword>
<keyword evidence="2" id="KW-1003">Cell membrane</keyword>
<reference evidence="13 14" key="1">
    <citation type="submission" date="2019-02" db="EMBL/GenBank/DDBJ databases">
        <title>Deep-cultivation of Planctomycetes and their phenomic and genomic characterization uncovers novel biology.</title>
        <authorList>
            <person name="Wiegand S."/>
            <person name="Jogler M."/>
            <person name="Boedeker C."/>
            <person name="Pinto D."/>
            <person name="Vollmers J."/>
            <person name="Rivas-Marin E."/>
            <person name="Kohn T."/>
            <person name="Peeters S.H."/>
            <person name="Heuer A."/>
            <person name="Rast P."/>
            <person name="Oberbeckmann S."/>
            <person name="Bunk B."/>
            <person name="Jeske O."/>
            <person name="Meyerdierks A."/>
            <person name="Storesund J.E."/>
            <person name="Kallscheuer N."/>
            <person name="Luecker S."/>
            <person name="Lage O.M."/>
            <person name="Pohl T."/>
            <person name="Merkel B.J."/>
            <person name="Hornburger P."/>
            <person name="Mueller R.-W."/>
            <person name="Bruemmer F."/>
            <person name="Labrenz M."/>
            <person name="Spormann A.M."/>
            <person name="Op Den Camp H."/>
            <person name="Overmann J."/>
            <person name="Amann R."/>
            <person name="Jetten M.S.M."/>
            <person name="Mascher T."/>
            <person name="Medema M.H."/>
            <person name="Devos D.P."/>
            <person name="Kaster A.-K."/>
            <person name="Ovreas L."/>
            <person name="Rohde M."/>
            <person name="Galperin M.Y."/>
            <person name="Jogler C."/>
        </authorList>
    </citation>
    <scope>NUCLEOTIDE SEQUENCE [LARGE SCALE GENOMIC DNA]</scope>
    <source>
        <strain evidence="13 14">Poly41</strain>
    </source>
</reference>
<evidence type="ECO:0000256" key="6">
    <source>
        <dbReference type="ARBA" id="ARBA00022801"/>
    </source>
</evidence>
<evidence type="ECO:0000256" key="7">
    <source>
        <dbReference type="ARBA" id="ARBA00022833"/>
    </source>
</evidence>
<comment type="cofactor">
    <cofactor evidence="1">
        <name>Zn(2+)</name>
        <dbReference type="ChEBI" id="CHEBI:29105"/>
    </cofactor>
</comment>
<dbReference type="GO" id="GO:0046872">
    <property type="term" value="F:metal ion binding"/>
    <property type="evidence" value="ECO:0007669"/>
    <property type="project" value="UniProtKB-KW"/>
</dbReference>
<dbReference type="OrthoDB" id="15218at2"/>
<dbReference type="Proteomes" id="UP000319143">
    <property type="component" value="Unassembled WGS sequence"/>
</dbReference>
<dbReference type="Gene3D" id="3.30.2010.10">
    <property type="entry name" value="Metalloproteases ('zincins'), catalytic domain"/>
    <property type="match status" value="1"/>
</dbReference>
<feature type="domain" description="Peptidase M48" evidence="12">
    <location>
        <begin position="115"/>
        <end position="339"/>
    </location>
</feature>
<evidence type="ECO:0000256" key="3">
    <source>
        <dbReference type="ARBA" id="ARBA00022670"/>
    </source>
</evidence>
<evidence type="ECO:0000313" key="13">
    <source>
        <dbReference type="EMBL" id="TWU35153.1"/>
    </source>
</evidence>
<evidence type="ECO:0000256" key="8">
    <source>
        <dbReference type="ARBA" id="ARBA00022989"/>
    </source>
</evidence>
<keyword evidence="8 11" id="KW-1133">Transmembrane helix</keyword>
<feature type="transmembrane region" description="Helical" evidence="11">
    <location>
        <begin position="192"/>
        <end position="214"/>
    </location>
</feature>
<dbReference type="GO" id="GO:0006508">
    <property type="term" value="P:proteolysis"/>
    <property type="evidence" value="ECO:0007669"/>
    <property type="project" value="UniProtKB-KW"/>
</dbReference>
<accession>A0A5C6DD37</accession>
<keyword evidence="9" id="KW-0482">Metalloprotease</keyword>
<comment type="caution">
    <text evidence="13">The sequence shown here is derived from an EMBL/GenBank/DDBJ whole genome shotgun (WGS) entry which is preliminary data.</text>
</comment>
<dbReference type="PANTHER" id="PTHR43221:SF2">
    <property type="entry name" value="PROTEASE HTPX HOMOLOG"/>
    <property type="match status" value="1"/>
</dbReference>
<feature type="transmembrane region" description="Helical" evidence="11">
    <location>
        <begin position="67"/>
        <end position="88"/>
    </location>
</feature>
<protein>
    <recommendedName>
        <fullName evidence="12">Peptidase M48 domain-containing protein</fullName>
    </recommendedName>
</protein>
<evidence type="ECO:0000256" key="10">
    <source>
        <dbReference type="ARBA" id="ARBA00023136"/>
    </source>
</evidence>
<dbReference type="RefSeq" id="WP_146528548.1">
    <property type="nucleotide sequence ID" value="NZ_SJPV01000007.1"/>
</dbReference>
<keyword evidence="3" id="KW-0645">Protease</keyword>
<keyword evidence="6" id="KW-0378">Hydrolase</keyword>
<name>A0A5C6DD37_9BACT</name>
<gene>
    <name evidence="13" type="ORF">Poly41_43020</name>
</gene>
<dbReference type="EMBL" id="SJPV01000007">
    <property type="protein sequence ID" value="TWU35153.1"/>
    <property type="molecule type" value="Genomic_DNA"/>
</dbReference>
<proteinExistence type="predicted"/>
<dbReference type="PANTHER" id="PTHR43221">
    <property type="entry name" value="PROTEASE HTPX"/>
    <property type="match status" value="1"/>
</dbReference>
<dbReference type="CDD" id="cd07340">
    <property type="entry name" value="M48B_Htpx_like"/>
    <property type="match status" value="1"/>
</dbReference>
<dbReference type="GO" id="GO:0004222">
    <property type="term" value="F:metalloendopeptidase activity"/>
    <property type="evidence" value="ECO:0007669"/>
    <property type="project" value="InterPro"/>
</dbReference>
<feature type="transmembrane region" description="Helical" evidence="11">
    <location>
        <begin position="20"/>
        <end position="46"/>
    </location>
</feature>
<keyword evidence="5" id="KW-0479">Metal-binding</keyword>
<evidence type="ECO:0000256" key="5">
    <source>
        <dbReference type="ARBA" id="ARBA00022723"/>
    </source>
</evidence>
<evidence type="ECO:0000256" key="2">
    <source>
        <dbReference type="ARBA" id="ARBA00022475"/>
    </source>
</evidence>
<dbReference type="Pfam" id="PF01435">
    <property type="entry name" value="Peptidase_M48"/>
    <property type="match status" value="1"/>
</dbReference>
<evidence type="ECO:0000256" key="9">
    <source>
        <dbReference type="ARBA" id="ARBA00023049"/>
    </source>
</evidence>
<keyword evidence="14" id="KW-1185">Reference proteome</keyword>
<evidence type="ECO:0000256" key="11">
    <source>
        <dbReference type="SAM" id="Phobius"/>
    </source>
</evidence>
<evidence type="ECO:0000313" key="14">
    <source>
        <dbReference type="Proteomes" id="UP000319143"/>
    </source>
</evidence>
<evidence type="ECO:0000256" key="4">
    <source>
        <dbReference type="ARBA" id="ARBA00022692"/>
    </source>
</evidence>